<dbReference type="AlphaFoldDB" id="A0AAD3HQQ8"/>
<reference evidence="1 2" key="1">
    <citation type="journal article" date="2021" name="Sci. Rep.">
        <title>Genome sequencing of the multicellular alga Astrephomene provides insights into convergent evolution of germ-soma differentiation.</title>
        <authorList>
            <person name="Yamashita S."/>
            <person name="Yamamoto K."/>
            <person name="Matsuzaki R."/>
            <person name="Suzuki S."/>
            <person name="Yamaguchi H."/>
            <person name="Hirooka S."/>
            <person name="Minakuchi Y."/>
            <person name="Miyagishima S."/>
            <person name="Kawachi M."/>
            <person name="Toyoda A."/>
            <person name="Nozaki H."/>
        </authorList>
    </citation>
    <scope>NUCLEOTIDE SEQUENCE [LARGE SCALE GENOMIC DNA]</scope>
    <source>
        <strain evidence="1 2">NIES-4017</strain>
    </source>
</reference>
<evidence type="ECO:0000313" key="2">
    <source>
        <dbReference type="Proteomes" id="UP001054857"/>
    </source>
</evidence>
<dbReference type="EMBL" id="BMAR01000032">
    <property type="protein sequence ID" value="GFR49653.1"/>
    <property type="molecule type" value="Genomic_DNA"/>
</dbReference>
<accession>A0AAD3HQQ8</accession>
<gene>
    <name evidence="1" type="ORF">Agub_g11794</name>
</gene>
<protein>
    <submittedName>
        <fullName evidence="1">Uncharacterized protein</fullName>
    </submittedName>
</protein>
<keyword evidence="2" id="KW-1185">Reference proteome</keyword>
<evidence type="ECO:0000313" key="1">
    <source>
        <dbReference type="EMBL" id="GFR49653.1"/>
    </source>
</evidence>
<name>A0AAD3HQQ8_9CHLO</name>
<dbReference type="Proteomes" id="UP001054857">
    <property type="component" value="Unassembled WGS sequence"/>
</dbReference>
<organism evidence="1 2">
    <name type="scientific">Astrephomene gubernaculifera</name>
    <dbReference type="NCBI Taxonomy" id="47775"/>
    <lineage>
        <taxon>Eukaryota</taxon>
        <taxon>Viridiplantae</taxon>
        <taxon>Chlorophyta</taxon>
        <taxon>core chlorophytes</taxon>
        <taxon>Chlorophyceae</taxon>
        <taxon>CS clade</taxon>
        <taxon>Chlamydomonadales</taxon>
        <taxon>Astrephomenaceae</taxon>
        <taxon>Astrephomene</taxon>
    </lineage>
</organism>
<sequence>VILLSSHPDVFPLQPKLQERWLCLFFHCSRSMYSAKVRGTTERLEMLSVMYKDDKMTLQLVAKVASMRAFLANSAEHSVLLEGIDAILELLLESSLNHQELRRLQEANEVKLAEMAELLATDRSKLAKMAELLATDRSRLAARQVLHNFNEKVLRKLIEMSKLPEKVFWGRFKVSNFGAIERHPDLMAHWPSLLKVLDLPQHRTPRDLWEELKFGKTGLDEYVHVGSYDALPYDQLKAQADTIFSGNLEKGKETFLEFLDHSVKLGGDLYV</sequence>
<proteinExistence type="predicted"/>
<comment type="caution">
    <text evidence="1">The sequence shown here is derived from an EMBL/GenBank/DDBJ whole genome shotgun (WGS) entry which is preliminary data.</text>
</comment>
<feature type="non-terminal residue" evidence="1">
    <location>
        <position position="1"/>
    </location>
</feature>